<evidence type="ECO:0000313" key="3">
    <source>
        <dbReference type="Proteomes" id="UP000784294"/>
    </source>
</evidence>
<feature type="compositionally biased region" description="Low complexity" evidence="1">
    <location>
        <begin position="135"/>
        <end position="183"/>
    </location>
</feature>
<protein>
    <submittedName>
        <fullName evidence="2">Uncharacterized protein</fullName>
    </submittedName>
</protein>
<name>A0A3S5BYL2_9PLAT</name>
<organism evidence="2 3">
    <name type="scientific">Protopolystoma xenopodis</name>
    <dbReference type="NCBI Taxonomy" id="117903"/>
    <lineage>
        <taxon>Eukaryota</taxon>
        <taxon>Metazoa</taxon>
        <taxon>Spiralia</taxon>
        <taxon>Lophotrochozoa</taxon>
        <taxon>Platyhelminthes</taxon>
        <taxon>Monogenea</taxon>
        <taxon>Polyopisthocotylea</taxon>
        <taxon>Polystomatidea</taxon>
        <taxon>Polystomatidae</taxon>
        <taxon>Protopolystoma</taxon>
    </lineage>
</organism>
<sequence length="307" mass="33509">MLPQMTCRLPDSPQQPNFSCKRLRLDVLNEPKTCATGPGSSDNAYNRVSPPADWPGPVASTGTCNGEEIGQHQLSIRGHHRHRDRHHSHLHHRHRVSNHHHHHPRGHDQHANDRLHRSALIISDGTAESGAPDGSSPFSSVASHSSSSASHSPSPSPSSSPSSSHSPSHSPSHSHSPFSSSASHLGSTVLPPVLCLRCPYCGLATGLWPRFVRHPNECTALLAPSLLSQEVGSHPIADALFQSERLNLATGEIKQSIKLNDDEATEHGEKQQAFGENKHESEKEDEQEQEKGDEEGEVEEEERVEVE</sequence>
<evidence type="ECO:0000313" key="2">
    <source>
        <dbReference type="EMBL" id="VEL24658.1"/>
    </source>
</evidence>
<accession>A0A3S5BYL2</accession>
<feature type="region of interest" description="Disordered" evidence="1">
    <location>
        <begin position="76"/>
        <end position="112"/>
    </location>
</feature>
<feature type="compositionally biased region" description="Acidic residues" evidence="1">
    <location>
        <begin position="283"/>
        <end position="307"/>
    </location>
</feature>
<feature type="region of interest" description="Disordered" evidence="1">
    <location>
        <begin position="258"/>
        <end position="307"/>
    </location>
</feature>
<reference evidence="2" key="1">
    <citation type="submission" date="2018-11" db="EMBL/GenBank/DDBJ databases">
        <authorList>
            <consortium name="Pathogen Informatics"/>
        </authorList>
    </citation>
    <scope>NUCLEOTIDE SEQUENCE</scope>
</reference>
<feature type="compositionally biased region" description="Basic and acidic residues" evidence="1">
    <location>
        <begin position="259"/>
        <end position="282"/>
    </location>
</feature>
<keyword evidence="3" id="KW-1185">Reference proteome</keyword>
<dbReference type="EMBL" id="CAAALY010068882">
    <property type="protein sequence ID" value="VEL24658.1"/>
    <property type="molecule type" value="Genomic_DNA"/>
</dbReference>
<feature type="region of interest" description="Disordered" evidence="1">
    <location>
        <begin position="125"/>
        <end position="183"/>
    </location>
</feature>
<feature type="non-terminal residue" evidence="2">
    <location>
        <position position="307"/>
    </location>
</feature>
<dbReference type="AlphaFoldDB" id="A0A3S5BYL2"/>
<dbReference type="Proteomes" id="UP000784294">
    <property type="component" value="Unassembled WGS sequence"/>
</dbReference>
<feature type="compositionally biased region" description="Basic residues" evidence="1">
    <location>
        <begin position="77"/>
        <end position="105"/>
    </location>
</feature>
<proteinExistence type="predicted"/>
<evidence type="ECO:0000256" key="1">
    <source>
        <dbReference type="SAM" id="MobiDB-lite"/>
    </source>
</evidence>
<gene>
    <name evidence="2" type="ORF">PXEA_LOCUS18098</name>
</gene>
<comment type="caution">
    <text evidence="2">The sequence shown here is derived from an EMBL/GenBank/DDBJ whole genome shotgun (WGS) entry which is preliminary data.</text>
</comment>